<feature type="binding site" evidence="12">
    <location>
        <position position="126"/>
    </location>
    <ligand>
        <name>FMN</name>
        <dbReference type="ChEBI" id="CHEBI:58210"/>
    </ligand>
</feature>
<comment type="cofactor">
    <cofactor evidence="12">
        <name>FMN</name>
        <dbReference type="ChEBI" id="CHEBI:58210"/>
    </cofactor>
    <text evidence="12">Binds 1 FMN per subunit.</text>
</comment>
<dbReference type="PANTHER" id="PTHR48109">
    <property type="entry name" value="DIHYDROOROTATE DEHYDROGENASE (QUINONE), MITOCHONDRIAL-RELATED"/>
    <property type="match status" value="1"/>
</dbReference>
<dbReference type="GO" id="GO:0006207">
    <property type="term" value="P:'de novo' pyrimidine nucleobase biosynthetic process"/>
    <property type="evidence" value="ECO:0007669"/>
    <property type="project" value="InterPro"/>
</dbReference>
<keyword evidence="5 12" id="KW-0963">Cytoplasm</keyword>
<evidence type="ECO:0000256" key="3">
    <source>
        <dbReference type="ARBA" id="ARBA00004715"/>
    </source>
</evidence>
<evidence type="ECO:0000256" key="11">
    <source>
        <dbReference type="ARBA" id="ARBA00048996"/>
    </source>
</evidence>
<comment type="pathway">
    <text evidence="3">Pyrimidine metabolism; UMP biosynthesis via de novo pathway; orotate from (S)-dihydroorotate (NAD(+) route): step 1/1.</text>
</comment>
<comment type="subcellular location">
    <subcellularLocation>
        <location evidence="2 12">Cytoplasm</location>
    </subcellularLocation>
</comment>
<dbReference type="NCBIfam" id="TIGR01037">
    <property type="entry name" value="pyrD_sub1_fam"/>
    <property type="match status" value="1"/>
</dbReference>
<keyword evidence="8 12" id="KW-0665">Pyrimidine biosynthesis</keyword>
<keyword evidence="6 12" id="KW-0285">Flavoprotein</keyword>
<keyword evidence="7 12" id="KW-0288">FMN</keyword>
<evidence type="ECO:0000256" key="4">
    <source>
        <dbReference type="ARBA" id="ARBA00008008"/>
    </source>
</evidence>
<dbReference type="Proteomes" id="UP000192569">
    <property type="component" value="Chromosome I"/>
</dbReference>
<comment type="similarity">
    <text evidence="4 12">Belongs to the dihydroorotate dehydrogenase family. Type 1 subfamily.</text>
</comment>
<evidence type="ECO:0000256" key="1">
    <source>
        <dbReference type="ARBA" id="ARBA00003616"/>
    </source>
</evidence>
<evidence type="ECO:0000256" key="2">
    <source>
        <dbReference type="ARBA" id="ARBA00004496"/>
    </source>
</evidence>
<keyword evidence="10" id="KW-0520">NAD</keyword>
<protein>
    <recommendedName>
        <fullName evidence="12">Dihydroorotate dehydrogenase</fullName>
        <shortName evidence="12">DHOD</shortName>
        <shortName evidence="12">DHODase</shortName>
        <shortName evidence="12">DHOdehase</shortName>
        <ecNumber evidence="12">1.3.-.-</ecNumber>
    </recommendedName>
</protein>
<keyword evidence="9 12" id="KW-0560">Oxidoreductase</keyword>
<dbReference type="InterPro" id="IPR050074">
    <property type="entry name" value="DHO_dehydrogenase"/>
</dbReference>
<evidence type="ECO:0000256" key="8">
    <source>
        <dbReference type="ARBA" id="ARBA00022975"/>
    </source>
</evidence>
<dbReference type="AlphaFoldDB" id="A0A1W1W390"/>
<feature type="active site" description="Nucleophile" evidence="12">
    <location>
        <position position="129"/>
    </location>
</feature>
<dbReference type="HAMAP" id="MF_00224">
    <property type="entry name" value="DHO_dh_type1"/>
    <property type="match status" value="1"/>
</dbReference>
<dbReference type="GO" id="GO:0004589">
    <property type="term" value="F:dihydroorotate dehydrogenase (NAD+) activity"/>
    <property type="evidence" value="ECO:0007669"/>
    <property type="project" value="UniProtKB-EC"/>
</dbReference>
<dbReference type="GO" id="GO:0005737">
    <property type="term" value="C:cytoplasm"/>
    <property type="evidence" value="ECO:0007669"/>
    <property type="project" value="UniProtKB-SubCell"/>
</dbReference>
<dbReference type="UniPathway" id="UPA00070"/>
<evidence type="ECO:0000313" key="14">
    <source>
        <dbReference type="EMBL" id="SMB99920.1"/>
    </source>
</evidence>
<organism evidence="14 15">
    <name type="scientific">Thermanaeromonas toyohensis ToBE</name>
    <dbReference type="NCBI Taxonomy" id="698762"/>
    <lineage>
        <taxon>Bacteria</taxon>
        <taxon>Bacillati</taxon>
        <taxon>Bacillota</taxon>
        <taxon>Clostridia</taxon>
        <taxon>Neomoorellales</taxon>
        <taxon>Neomoorellaceae</taxon>
        <taxon>Thermanaeromonas</taxon>
    </lineage>
</organism>
<dbReference type="InterPro" id="IPR005720">
    <property type="entry name" value="Dihydroorotate_DH_cat"/>
</dbReference>
<evidence type="ECO:0000256" key="10">
    <source>
        <dbReference type="ARBA" id="ARBA00023027"/>
    </source>
</evidence>
<evidence type="ECO:0000259" key="13">
    <source>
        <dbReference type="Pfam" id="PF01180"/>
    </source>
</evidence>
<dbReference type="PROSITE" id="PS00911">
    <property type="entry name" value="DHODEHASE_1"/>
    <property type="match status" value="1"/>
</dbReference>
<gene>
    <name evidence="12" type="primary">pyrD</name>
    <name evidence="14" type="ORF">SAMN00808754_3161</name>
</gene>
<dbReference type="NCBIfam" id="NF005574">
    <property type="entry name" value="PRK07259.1"/>
    <property type="match status" value="1"/>
</dbReference>
<dbReference type="InterPro" id="IPR012135">
    <property type="entry name" value="Dihydroorotate_DH_1_2"/>
</dbReference>
<evidence type="ECO:0000256" key="6">
    <source>
        <dbReference type="ARBA" id="ARBA00022630"/>
    </source>
</evidence>
<dbReference type="OrthoDB" id="9794954at2"/>
<dbReference type="STRING" id="698762.SAMN00808754_3161"/>
<feature type="binding site" evidence="12">
    <location>
        <begin position="44"/>
        <end position="45"/>
    </location>
    <ligand>
        <name>FMN</name>
        <dbReference type="ChEBI" id="CHEBI:58210"/>
    </ligand>
</feature>
<dbReference type="PANTHER" id="PTHR48109:SF1">
    <property type="entry name" value="DIHYDROOROTATE DEHYDROGENASE (FUMARATE)"/>
    <property type="match status" value="1"/>
</dbReference>
<feature type="binding site" evidence="12">
    <location>
        <begin position="242"/>
        <end position="243"/>
    </location>
    <ligand>
        <name>FMN</name>
        <dbReference type="ChEBI" id="CHEBI:58210"/>
    </ligand>
</feature>
<dbReference type="CDD" id="cd04740">
    <property type="entry name" value="DHOD_1B_like"/>
    <property type="match status" value="1"/>
</dbReference>
<dbReference type="RefSeq" id="WP_084666809.1">
    <property type="nucleotide sequence ID" value="NZ_LT838272.1"/>
</dbReference>
<comment type="catalytic activity">
    <reaction evidence="12">
        <text>(S)-dihydroorotate + A = orotate + AH2</text>
        <dbReference type="Rhea" id="RHEA:18073"/>
        <dbReference type="ChEBI" id="CHEBI:13193"/>
        <dbReference type="ChEBI" id="CHEBI:17499"/>
        <dbReference type="ChEBI" id="CHEBI:30839"/>
        <dbReference type="ChEBI" id="CHEBI:30864"/>
    </reaction>
</comment>
<proteinExistence type="inferred from homology"/>
<feature type="binding site" evidence="12">
    <location>
        <position position="164"/>
    </location>
    <ligand>
        <name>FMN</name>
        <dbReference type="ChEBI" id="CHEBI:58210"/>
    </ligand>
</feature>
<dbReference type="InterPro" id="IPR013785">
    <property type="entry name" value="Aldolase_TIM"/>
</dbReference>
<dbReference type="SUPFAM" id="SSF51395">
    <property type="entry name" value="FMN-linked oxidoreductases"/>
    <property type="match status" value="1"/>
</dbReference>
<evidence type="ECO:0000313" key="15">
    <source>
        <dbReference type="Proteomes" id="UP000192569"/>
    </source>
</evidence>
<sequence length="306" mass="32447">MNLTVELAGLKLQNPVMPASGTFGFGEEYASYVDLNALGALVTKSITLEPRLGNPPPRIVETPAGLLNSIGLQNPGLEAFIREKMPFLRRFRPPIIVNIAGSTVDEYAELARRLGEVPGVAALEVNISCPNVKEGGMAFGSEPEQAAEVIQAVRRVTTLPIIAKLTPNVTDIVAVAQAVERAGADALSLINTLVGMAVDWEKRRPVLGNIVGGLSGPAIKPIALYAVWRVARSVKIPVIGMGGIMTATDALEFLLVGARAVAVGTANLVSPQAMLEIIEGLREYLMQNNIDDINKIIGSLELTSPL</sequence>
<dbReference type="EC" id="1.3.-.-" evidence="12"/>
<dbReference type="GO" id="GO:0044205">
    <property type="term" value="P:'de novo' UMP biosynthetic process"/>
    <property type="evidence" value="ECO:0007669"/>
    <property type="project" value="UniProtKB-UniRule"/>
</dbReference>
<evidence type="ECO:0000256" key="5">
    <source>
        <dbReference type="ARBA" id="ARBA00022490"/>
    </source>
</evidence>
<reference evidence="14 15" key="1">
    <citation type="submission" date="2017-04" db="EMBL/GenBank/DDBJ databases">
        <authorList>
            <person name="Afonso C.L."/>
            <person name="Miller P.J."/>
            <person name="Scott M.A."/>
            <person name="Spackman E."/>
            <person name="Goraichik I."/>
            <person name="Dimitrov K.M."/>
            <person name="Suarez D.L."/>
            <person name="Swayne D.E."/>
        </authorList>
    </citation>
    <scope>NUCLEOTIDE SEQUENCE [LARGE SCALE GENOMIC DNA]</scope>
    <source>
        <strain evidence="14 15">ToBE</strain>
    </source>
</reference>
<feature type="binding site" evidence="12">
    <location>
        <begin position="264"/>
        <end position="265"/>
    </location>
    <ligand>
        <name>FMN</name>
        <dbReference type="ChEBI" id="CHEBI:58210"/>
    </ligand>
</feature>
<dbReference type="EMBL" id="LT838272">
    <property type="protein sequence ID" value="SMB99920.1"/>
    <property type="molecule type" value="Genomic_DNA"/>
</dbReference>
<evidence type="ECO:0000256" key="9">
    <source>
        <dbReference type="ARBA" id="ARBA00023002"/>
    </source>
</evidence>
<dbReference type="InterPro" id="IPR033888">
    <property type="entry name" value="DHOD_1B"/>
</dbReference>
<accession>A0A1W1W390</accession>
<evidence type="ECO:0000256" key="12">
    <source>
        <dbReference type="HAMAP-Rule" id="MF_00224"/>
    </source>
</evidence>
<dbReference type="PIRSF" id="PIRSF000164">
    <property type="entry name" value="DHO_oxidase"/>
    <property type="match status" value="1"/>
</dbReference>
<dbReference type="InterPro" id="IPR024920">
    <property type="entry name" value="Dihydroorotate_DH_1"/>
</dbReference>
<comment type="function">
    <text evidence="1">Catalyzes the conversion of dihydroorotate to orotate with NAD(+) as electron acceptor.</text>
</comment>
<dbReference type="InterPro" id="IPR049622">
    <property type="entry name" value="Dihydroorotate_DH_I"/>
</dbReference>
<keyword evidence="15" id="KW-1185">Reference proteome</keyword>
<dbReference type="Gene3D" id="3.20.20.70">
    <property type="entry name" value="Aldolase class I"/>
    <property type="match status" value="1"/>
</dbReference>
<feature type="binding site" evidence="12">
    <location>
        <position position="216"/>
    </location>
    <ligand>
        <name>FMN</name>
        <dbReference type="ChEBI" id="CHEBI:58210"/>
    </ligand>
</feature>
<evidence type="ECO:0000256" key="7">
    <source>
        <dbReference type="ARBA" id="ARBA00022643"/>
    </source>
</evidence>
<name>A0A1W1W390_9FIRM</name>
<feature type="domain" description="Dihydroorotate dehydrogenase catalytic" evidence="13">
    <location>
        <begin position="3"/>
        <end position="285"/>
    </location>
</feature>
<feature type="binding site" evidence="12">
    <location>
        <position position="44"/>
    </location>
    <ligand>
        <name>substrate</name>
    </ligand>
</feature>
<feature type="binding site" evidence="12">
    <location>
        <position position="126"/>
    </location>
    <ligand>
        <name>substrate</name>
    </ligand>
</feature>
<feature type="binding site" evidence="12">
    <location>
        <position position="20"/>
    </location>
    <ligand>
        <name>FMN</name>
        <dbReference type="ChEBI" id="CHEBI:58210"/>
    </ligand>
</feature>
<dbReference type="Pfam" id="PF01180">
    <property type="entry name" value="DHO_dh"/>
    <property type="match status" value="1"/>
</dbReference>
<dbReference type="FunFam" id="3.20.20.70:FF:000027">
    <property type="entry name" value="Dihydropyrimidine dehydrogenase [NADP(+)]"/>
    <property type="match status" value="1"/>
</dbReference>
<feature type="binding site" evidence="12">
    <location>
        <position position="98"/>
    </location>
    <ligand>
        <name>FMN</name>
        <dbReference type="ChEBI" id="CHEBI:58210"/>
    </ligand>
</feature>
<dbReference type="InterPro" id="IPR001295">
    <property type="entry name" value="Dihydroorotate_DH_CS"/>
</dbReference>
<comment type="catalytic activity">
    <reaction evidence="11">
        <text>(S)-dihydroorotate + NAD(+) = orotate + NADH + H(+)</text>
        <dbReference type="Rhea" id="RHEA:13513"/>
        <dbReference type="ChEBI" id="CHEBI:15378"/>
        <dbReference type="ChEBI" id="CHEBI:30839"/>
        <dbReference type="ChEBI" id="CHEBI:30864"/>
        <dbReference type="ChEBI" id="CHEBI:57540"/>
        <dbReference type="ChEBI" id="CHEBI:57945"/>
        <dbReference type="EC" id="1.3.1.14"/>
    </reaction>
</comment>
<dbReference type="PROSITE" id="PS00912">
    <property type="entry name" value="DHODEHASE_2"/>
    <property type="match status" value="1"/>
</dbReference>
<feature type="binding site" evidence="12">
    <location>
        <begin position="191"/>
        <end position="192"/>
    </location>
    <ligand>
        <name>substrate</name>
    </ligand>
</feature>
<feature type="binding site" evidence="12">
    <location>
        <begin position="68"/>
        <end position="72"/>
    </location>
    <ligand>
        <name>substrate</name>
    </ligand>
</feature>
<feature type="binding site" evidence="12">
    <location>
        <position position="190"/>
    </location>
    <ligand>
        <name>FMN</name>
        <dbReference type="ChEBI" id="CHEBI:58210"/>
    </ligand>
</feature>